<sequence precursor="true">MVSLARSRSPRAAILAVIATICAAVTLTLTQTLALSPAQAQQVFDQGHVDAFYVTADDGQLHLKLKEDVTGSGVIHAGGDVVLRVNQSAWTDTTEGVAGIGAPTYFLPQTQRADVVWPGWDTQNAGAAGFESVDFHFESVDGPGEVYIFETAGFGDIYPVTNSGALSLGAGEVINQPYPAHRHVNWAFSQPGTYTMTVSAHSNGQASESVTYTWSVGDADAPAPQPQAEGEEGAGEDSPGQAVSPQARDRGSATPSGSGPTPQSAKADKSGQPRGGNQTTKAQAPNQSQARDEAHSPQQQQVAATGHPMLTVGIAILGVGLLVLGLGIARLVASLTERR</sequence>
<feature type="transmembrane region" description="Helical" evidence="2">
    <location>
        <begin position="309"/>
        <end position="333"/>
    </location>
</feature>
<protein>
    <recommendedName>
        <fullName evidence="5">Surface-anchored protein</fullName>
    </recommendedName>
</protein>
<dbReference type="NCBIfam" id="NF038134">
    <property type="entry name" value="choice_anch_M"/>
    <property type="match status" value="1"/>
</dbReference>
<dbReference type="RefSeq" id="WP_136140259.1">
    <property type="nucleotide sequence ID" value="NZ_CP039247.1"/>
</dbReference>
<organism evidence="3 4">
    <name type="scientific">Corynebacterium endometrii</name>
    <dbReference type="NCBI Taxonomy" id="2488819"/>
    <lineage>
        <taxon>Bacteria</taxon>
        <taxon>Bacillati</taxon>
        <taxon>Actinomycetota</taxon>
        <taxon>Actinomycetes</taxon>
        <taxon>Mycobacteriales</taxon>
        <taxon>Corynebacteriaceae</taxon>
        <taxon>Corynebacterium</taxon>
    </lineage>
</organism>
<reference evidence="3 4" key="1">
    <citation type="submission" date="2019-04" db="EMBL/GenBank/DDBJ databases">
        <title>Corynebacterium endometrii sp. nov., isolated from the uterus of a cow with endometritis.</title>
        <authorList>
            <person name="Ballas P."/>
            <person name="Ruckert C."/>
            <person name="Wagener K."/>
            <person name="Drillich M."/>
            <person name="Kaempfer P."/>
            <person name="Busse H.-J."/>
            <person name="Ehling-Schulz M."/>
        </authorList>
    </citation>
    <scope>NUCLEOTIDE SEQUENCE [LARGE SCALE GENOMIC DNA]</scope>
    <source>
        <strain evidence="3 4">LMM-1653</strain>
    </source>
</reference>
<dbReference type="EMBL" id="CP039247">
    <property type="protein sequence ID" value="QCB27369.1"/>
    <property type="molecule type" value="Genomic_DNA"/>
</dbReference>
<dbReference type="AlphaFoldDB" id="A0A4P7QDC6"/>
<keyword evidence="2" id="KW-1133">Transmembrane helix</keyword>
<feature type="compositionally biased region" description="Polar residues" evidence="1">
    <location>
        <begin position="275"/>
        <end position="289"/>
    </location>
</feature>
<evidence type="ECO:0000256" key="2">
    <source>
        <dbReference type="SAM" id="Phobius"/>
    </source>
</evidence>
<keyword evidence="4" id="KW-1185">Reference proteome</keyword>
<name>A0A4P7QDC6_9CORY</name>
<keyword evidence="2" id="KW-0472">Membrane</keyword>
<keyword evidence="2" id="KW-0812">Transmembrane</keyword>
<dbReference type="InterPro" id="IPR022435">
    <property type="entry name" value="Surface-anchored_actinobac"/>
</dbReference>
<dbReference type="OrthoDB" id="4424311at2"/>
<gene>
    <name evidence="3" type="ORF">CENDO_00295</name>
</gene>
<evidence type="ECO:0000313" key="3">
    <source>
        <dbReference type="EMBL" id="QCB27369.1"/>
    </source>
</evidence>
<evidence type="ECO:0000256" key="1">
    <source>
        <dbReference type="SAM" id="MobiDB-lite"/>
    </source>
</evidence>
<proteinExistence type="predicted"/>
<dbReference type="KEGG" id="cee:CENDO_00295"/>
<evidence type="ECO:0008006" key="5">
    <source>
        <dbReference type="Google" id="ProtNLM"/>
    </source>
</evidence>
<dbReference type="Proteomes" id="UP000296352">
    <property type="component" value="Chromosome"/>
</dbReference>
<feature type="compositionally biased region" description="Low complexity" evidence="1">
    <location>
        <begin position="217"/>
        <end position="228"/>
    </location>
</feature>
<dbReference type="NCBIfam" id="TIGR03769">
    <property type="entry name" value="P_ac_wall_RPT"/>
    <property type="match status" value="1"/>
</dbReference>
<evidence type="ECO:0000313" key="4">
    <source>
        <dbReference type="Proteomes" id="UP000296352"/>
    </source>
</evidence>
<feature type="region of interest" description="Disordered" evidence="1">
    <location>
        <begin position="216"/>
        <end position="302"/>
    </location>
</feature>
<feature type="compositionally biased region" description="Polar residues" evidence="1">
    <location>
        <begin position="253"/>
        <end position="264"/>
    </location>
</feature>
<accession>A0A4P7QDC6</accession>